<reference evidence="3 4" key="1">
    <citation type="submission" date="2020-08" db="EMBL/GenBank/DDBJ databases">
        <title>Genome sequence of Diaphorobacter ruginosibacter DSM 27467T.</title>
        <authorList>
            <person name="Hyun D.-W."/>
            <person name="Bae J.-W."/>
        </authorList>
    </citation>
    <scope>NUCLEOTIDE SEQUENCE [LARGE SCALE GENOMIC DNA]</scope>
    <source>
        <strain evidence="3 4">DSM 27467</strain>
    </source>
</reference>
<feature type="domain" description="Spore coat protein U/FanG" evidence="2">
    <location>
        <begin position="29"/>
        <end position="171"/>
    </location>
</feature>
<dbReference type="EMBL" id="CP060714">
    <property type="protein sequence ID" value="QNN57745.1"/>
    <property type="molecule type" value="Genomic_DNA"/>
</dbReference>
<organism evidence="3 4">
    <name type="scientific">Diaphorobacter ruginosibacter</name>
    <dbReference type="NCBI Taxonomy" id="1715720"/>
    <lineage>
        <taxon>Bacteria</taxon>
        <taxon>Pseudomonadati</taxon>
        <taxon>Pseudomonadota</taxon>
        <taxon>Betaproteobacteria</taxon>
        <taxon>Burkholderiales</taxon>
        <taxon>Comamonadaceae</taxon>
        <taxon>Diaphorobacter</taxon>
    </lineage>
</organism>
<dbReference type="PANTHER" id="PTHR37089:SF4">
    <property type="entry name" value="EXPORTED PROTEIN"/>
    <property type="match status" value="1"/>
</dbReference>
<evidence type="ECO:0000313" key="3">
    <source>
        <dbReference type="EMBL" id="QNN57745.1"/>
    </source>
</evidence>
<dbReference type="AlphaFoldDB" id="A0A7G9RQ70"/>
<dbReference type="Proteomes" id="UP000515811">
    <property type="component" value="Chromosome"/>
</dbReference>
<keyword evidence="3" id="KW-0167">Capsid protein</keyword>
<keyword evidence="4" id="KW-1185">Reference proteome</keyword>
<dbReference type="PANTHER" id="PTHR37089">
    <property type="entry name" value="PROTEIN U-RELATED"/>
    <property type="match status" value="1"/>
</dbReference>
<proteinExistence type="predicted"/>
<feature type="signal peptide" evidence="1">
    <location>
        <begin position="1"/>
        <end position="25"/>
    </location>
</feature>
<keyword evidence="1" id="KW-0732">Signal</keyword>
<evidence type="ECO:0000256" key="1">
    <source>
        <dbReference type="SAM" id="SignalP"/>
    </source>
</evidence>
<protein>
    <submittedName>
        <fullName evidence="3">Spore coat protein U domain-containing protein</fullName>
    </submittedName>
</protein>
<sequence length="175" mass="17602">MSLTRFALIGAIAAASLASVAPAQAASVNQTFNVKITIVSKCVFGTTTIADIDYGTNHVPTVLDASQSNLGGQTSFTVQCTKTTPYSITMQPAGASTTGTGTLKGPGGDTIAYSLYQDAAHNTPWGTTTGTGGNALGGTGTGLVSSAINVYSLIPTIGTVQPGTYTDLVTVAIVY</sequence>
<keyword evidence="3" id="KW-0946">Virion</keyword>
<dbReference type="InterPro" id="IPR053167">
    <property type="entry name" value="Spore_coat_component"/>
</dbReference>
<dbReference type="Pfam" id="PF05229">
    <property type="entry name" value="SCPU"/>
    <property type="match status" value="1"/>
</dbReference>
<name>A0A7G9RQ70_9BURK</name>
<feature type="chain" id="PRO_5028914654" evidence="1">
    <location>
        <begin position="26"/>
        <end position="175"/>
    </location>
</feature>
<evidence type="ECO:0000313" key="4">
    <source>
        <dbReference type="Proteomes" id="UP000515811"/>
    </source>
</evidence>
<dbReference type="KEGG" id="drg:H9K76_02310"/>
<accession>A0A7G9RQ70</accession>
<dbReference type="SMART" id="SM00972">
    <property type="entry name" value="SCPU"/>
    <property type="match status" value="1"/>
</dbReference>
<dbReference type="InterPro" id="IPR007893">
    <property type="entry name" value="Spore_coat_U/FanG"/>
</dbReference>
<evidence type="ECO:0000259" key="2">
    <source>
        <dbReference type="Pfam" id="PF05229"/>
    </source>
</evidence>
<dbReference type="RefSeq" id="WP_187597990.1">
    <property type="nucleotide sequence ID" value="NZ_CP060714.1"/>
</dbReference>
<gene>
    <name evidence="3" type="ORF">H9K76_02310</name>
</gene>